<feature type="region of interest" description="Disordered" evidence="6">
    <location>
        <begin position="136"/>
        <end position="163"/>
    </location>
</feature>
<organism evidence="8 9">
    <name type="scientific">Seminavis robusta</name>
    <dbReference type="NCBI Taxonomy" id="568900"/>
    <lineage>
        <taxon>Eukaryota</taxon>
        <taxon>Sar</taxon>
        <taxon>Stramenopiles</taxon>
        <taxon>Ochrophyta</taxon>
        <taxon>Bacillariophyta</taxon>
        <taxon>Bacillariophyceae</taxon>
        <taxon>Bacillariophycidae</taxon>
        <taxon>Naviculales</taxon>
        <taxon>Naviculaceae</taxon>
        <taxon>Seminavis</taxon>
    </lineage>
</organism>
<dbReference type="SUPFAM" id="SSF52058">
    <property type="entry name" value="L domain-like"/>
    <property type="match status" value="1"/>
</dbReference>
<comment type="subcellular location">
    <subcellularLocation>
        <location evidence="1">Cell envelope</location>
    </subcellularLocation>
    <subcellularLocation>
        <location evidence="2">Membrane</location>
    </subcellularLocation>
</comment>
<evidence type="ECO:0008006" key="10">
    <source>
        <dbReference type="Google" id="ProtNLM"/>
    </source>
</evidence>
<evidence type="ECO:0000313" key="9">
    <source>
        <dbReference type="Proteomes" id="UP001153069"/>
    </source>
</evidence>
<sequence>MINSTSSPITVSRAAADSSMISSMLSGESRGRRLFLSPSQESSSGSTTSRSNSMETSWSLTEDNLMNGFNQEHLNFSHSLASYFSFTSPLHASTIHANNVSSSTIETNIVDVETPPRQPASSRHALDPVFEFGEAEFPPLANTNDTSTGTTNAESRNNNNHNQEKESAVTTFLFGCVLLLIGGLIAGGISMLVNGARGSGVLGVRLGYSSADDPDSLGSSSSDSFDGLAEDHLLPLRNVSDNKIIGDDDLRWDDCQEENQYRDYLLQKMVRRFTNRTALRIAGSPQHRAFQWLVETDSPTLCPSHWDEASIVQRYLLAVFYYSTQGKGWQLCSAPEYFFSDRNVEDANNRCKSLESLSNFEKDLATVSRSSDVTSSNVSGIALAWLTGASECHWGGVTCDDQDRVVGIGVENNDLAGTLPAELQHLSDLRSLKLPVGKISGPLPSELGNLAMLEALSLEFNMIRGSIPTEIYSLGNLTSLNLSNNMLTGSISPHIQDLHELSELRLDNNFLVGSIPVELASLPHLNAVSLQFNDVIGPVPLELCVGPSPLAELTLDCHSSQDLDCPCCSFCF</sequence>
<keyword evidence="7" id="KW-1133">Transmembrane helix</keyword>
<name>A0A9N8E4F8_9STRA</name>
<keyword evidence="5 7" id="KW-0472">Membrane</keyword>
<evidence type="ECO:0000256" key="2">
    <source>
        <dbReference type="ARBA" id="ARBA00004370"/>
    </source>
</evidence>
<keyword evidence="9" id="KW-1185">Reference proteome</keyword>
<dbReference type="Proteomes" id="UP001153069">
    <property type="component" value="Unassembled WGS sequence"/>
</dbReference>
<keyword evidence="7" id="KW-0812">Transmembrane</keyword>
<comment type="caution">
    <text evidence="8">The sequence shown here is derived from an EMBL/GenBank/DDBJ whole genome shotgun (WGS) entry which is preliminary data.</text>
</comment>
<dbReference type="InterPro" id="IPR001611">
    <property type="entry name" value="Leu-rich_rpt"/>
</dbReference>
<dbReference type="PANTHER" id="PTHR48059:SF30">
    <property type="entry name" value="OS06G0587000 PROTEIN"/>
    <property type="match status" value="1"/>
</dbReference>
<evidence type="ECO:0000256" key="3">
    <source>
        <dbReference type="ARBA" id="ARBA00022729"/>
    </source>
</evidence>
<evidence type="ECO:0000256" key="6">
    <source>
        <dbReference type="SAM" id="MobiDB-lite"/>
    </source>
</evidence>
<dbReference type="InterPro" id="IPR032675">
    <property type="entry name" value="LRR_dom_sf"/>
</dbReference>
<keyword evidence="3" id="KW-0732">Signal</keyword>
<evidence type="ECO:0000313" key="8">
    <source>
        <dbReference type="EMBL" id="CAB9512504.1"/>
    </source>
</evidence>
<evidence type="ECO:0000256" key="5">
    <source>
        <dbReference type="ARBA" id="ARBA00023136"/>
    </source>
</evidence>
<keyword evidence="4" id="KW-0677">Repeat</keyword>
<reference evidence="8" key="1">
    <citation type="submission" date="2020-06" db="EMBL/GenBank/DDBJ databases">
        <authorList>
            <consortium name="Plant Systems Biology data submission"/>
        </authorList>
    </citation>
    <scope>NUCLEOTIDE SEQUENCE</scope>
    <source>
        <strain evidence="8">D6</strain>
    </source>
</reference>
<dbReference type="PANTHER" id="PTHR48059">
    <property type="entry name" value="POLYGALACTURONASE INHIBITOR 1"/>
    <property type="match status" value="1"/>
</dbReference>
<dbReference type="InterPro" id="IPR051848">
    <property type="entry name" value="PGIP"/>
</dbReference>
<dbReference type="OrthoDB" id="1394818at2759"/>
<gene>
    <name evidence="8" type="ORF">SEMRO_539_G162850.1</name>
</gene>
<accession>A0A9N8E4F8</accession>
<feature type="transmembrane region" description="Helical" evidence="7">
    <location>
        <begin position="172"/>
        <end position="193"/>
    </location>
</feature>
<dbReference type="GO" id="GO:0016020">
    <property type="term" value="C:membrane"/>
    <property type="evidence" value="ECO:0007669"/>
    <property type="project" value="UniProtKB-SubCell"/>
</dbReference>
<evidence type="ECO:0000256" key="4">
    <source>
        <dbReference type="ARBA" id="ARBA00022737"/>
    </source>
</evidence>
<feature type="compositionally biased region" description="Polar residues" evidence="6">
    <location>
        <begin position="141"/>
        <end position="161"/>
    </location>
</feature>
<dbReference type="Gene3D" id="3.80.10.10">
    <property type="entry name" value="Ribonuclease Inhibitor"/>
    <property type="match status" value="2"/>
</dbReference>
<feature type="compositionally biased region" description="Low complexity" evidence="6">
    <location>
        <begin position="37"/>
        <end position="53"/>
    </location>
</feature>
<dbReference type="EMBL" id="CAICTM010000538">
    <property type="protein sequence ID" value="CAB9512504.1"/>
    <property type="molecule type" value="Genomic_DNA"/>
</dbReference>
<dbReference type="FunFam" id="3.80.10.10:FF:000400">
    <property type="entry name" value="Nuclear pore complex protein NUP107"/>
    <property type="match status" value="1"/>
</dbReference>
<dbReference type="Pfam" id="PF00560">
    <property type="entry name" value="LRR_1"/>
    <property type="match status" value="1"/>
</dbReference>
<protein>
    <recommendedName>
        <fullName evidence="10">Leucine-rich repeat-containing N-terminal plant-type domain-containing protein</fullName>
    </recommendedName>
</protein>
<evidence type="ECO:0000256" key="1">
    <source>
        <dbReference type="ARBA" id="ARBA00004196"/>
    </source>
</evidence>
<proteinExistence type="predicted"/>
<feature type="region of interest" description="Disordered" evidence="6">
    <location>
        <begin position="35"/>
        <end position="57"/>
    </location>
</feature>
<dbReference type="AlphaFoldDB" id="A0A9N8E4F8"/>
<evidence type="ECO:0000256" key="7">
    <source>
        <dbReference type="SAM" id="Phobius"/>
    </source>
</evidence>